<evidence type="ECO:0000259" key="3">
    <source>
        <dbReference type="Pfam" id="PF00496"/>
    </source>
</evidence>
<sequence>MAGKRMGRGMLGALALTTAATLAVAGCSGSGSSSSGSSGTAARGGALVVADDSQPLSGLDPIMAQAFNAKRMVAQFYEGLLALDTDTTTLKPAVAESWKQVSPTEYEFTLRKGVTFHDGTPVKASDVVFSLKRIVDPKTHSPYVSLYSFKDVKAVGDDKVAITLKEPQASLLHLLAQPWSAGIVSEQWTKSKSENERKTQENGTGPYKLAAYQEGSLIKTVKFAGYWDKPKPGFDAVDYRLIPDESTRVQALQSGSVDMTQVKLPKNVEALKRRGINVGPTHNVGSYWLGMNVAQGPLANEKVRRAISVGIDRQQLIKIGSQGVGELAGIVPPADPLGAAATADFPNYTYNQAEAKKLLAESGAKDVKLTVALQSEIPEILPTAQLMKQQLSQIGIELEIKQLPFSQLVGNLLSGKWNADMIQLTAALNADASQYLALWFAKGIPSTKINDPKLWQMMSDAVTKAKDDAERKRMYTEINRYVAERVYMVVPYAAPIAYDVWGPKLKKFEADPSGTRIFLKNS</sequence>
<keyword evidence="1 2" id="KW-0732">Signal</keyword>
<dbReference type="STRING" id="1220554.GCA_001552135_07526"/>
<feature type="chain" id="PRO_5023096213" evidence="2">
    <location>
        <begin position="26"/>
        <end position="522"/>
    </location>
</feature>
<feature type="signal peptide" evidence="2">
    <location>
        <begin position="1"/>
        <end position="25"/>
    </location>
</feature>
<dbReference type="EMBL" id="VSFG01000001">
    <property type="protein sequence ID" value="TYB49774.1"/>
    <property type="molecule type" value="Genomic_DNA"/>
</dbReference>
<accession>A0A5D0P039</accession>
<reference evidence="4 5" key="1">
    <citation type="submission" date="2019-08" db="EMBL/GenBank/DDBJ databases">
        <title>Actinomadura sp. nov. CYP1-5 isolated from mountain soil.</title>
        <authorList>
            <person name="Songsumanus A."/>
            <person name="Kuncharoen N."/>
            <person name="Kudo T."/>
            <person name="Yuki M."/>
            <person name="Igarashi Y."/>
            <person name="Tanasupawat S."/>
        </authorList>
    </citation>
    <scope>NUCLEOTIDE SEQUENCE [LARGE SCALE GENOMIC DNA]</scope>
    <source>
        <strain evidence="4 5">JCM 14158</strain>
    </source>
</reference>
<dbReference type="AlphaFoldDB" id="A0A5D0P039"/>
<dbReference type="GO" id="GO:1904680">
    <property type="term" value="F:peptide transmembrane transporter activity"/>
    <property type="evidence" value="ECO:0007669"/>
    <property type="project" value="TreeGrafter"/>
</dbReference>
<protein>
    <submittedName>
        <fullName evidence="4">ABC transporter substrate-binding protein</fullName>
    </submittedName>
</protein>
<dbReference type="InterPro" id="IPR030678">
    <property type="entry name" value="Peptide/Ni-bd"/>
</dbReference>
<dbReference type="GO" id="GO:0042597">
    <property type="term" value="C:periplasmic space"/>
    <property type="evidence" value="ECO:0007669"/>
    <property type="project" value="UniProtKB-ARBA"/>
</dbReference>
<gene>
    <name evidence="4" type="ORF">FXF69_12170</name>
</gene>
<dbReference type="PIRSF" id="PIRSF002741">
    <property type="entry name" value="MppA"/>
    <property type="match status" value="1"/>
</dbReference>
<comment type="caution">
    <text evidence="4">The sequence shown here is derived from an EMBL/GenBank/DDBJ whole genome shotgun (WGS) entry which is preliminary data.</text>
</comment>
<dbReference type="InterPro" id="IPR039424">
    <property type="entry name" value="SBP_5"/>
</dbReference>
<dbReference type="Proteomes" id="UP000323380">
    <property type="component" value="Unassembled WGS sequence"/>
</dbReference>
<dbReference type="InterPro" id="IPR000914">
    <property type="entry name" value="SBP_5_dom"/>
</dbReference>
<organism evidence="4 5">
    <name type="scientific">Actinomadura chibensis</name>
    <dbReference type="NCBI Taxonomy" id="392828"/>
    <lineage>
        <taxon>Bacteria</taxon>
        <taxon>Bacillati</taxon>
        <taxon>Actinomycetota</taxon>
        <taxon>Actinomycetes</taxon>
        <taxon>Streptosporangiales</taxon>
        <taxon>Thermomonosporaceae</taxon>
        <taxon>Actinomadura</taxon>
    </lineage>
</organism>
<name>A0A5D0P039_9ACTN</name>
<dbReference type="SUPFAM" id="SSF53850">
    <property type="entry name" value="Periplasmic binding protein-like II"/>
    <property type="match status" value="1"/>
</dbReference>
<dbReference type="PANTHER" id="PTHR30290:SF38">
    <property type="entry name" value="D,D-DIPEPTIDE-BINDING PERIPLASMIC PROTEIN DDPA-RELATED"/>
    <property type="match status" value="1"/>
</dbReference>
<dbReference type="Gene3D" id="3.40.190.10">
    <property type="entry name" value="Periplasmic binding protein-like II"/>
    <property type="match status" value="1"/>
</dbReference>
<dbReference type="GO" id="GO:0043190">
    <property type="term" value="C:ATP-binding cassette (ABC) transporter complex"/>
    <property type="evidence" value="ECO:0007669"/>
    <property type="project" value="InterPro"/>
</dbReference>
<evidence type="ECO:0000256" key="2">
    <source>
        <dbReference type="SAM" id="SignalP"/>
    </source>
</evidence>
<dbReference type="PROSITE" id="PS51257">
    <property type="entry name" value="PROKAR_LIPOPROTEIN"/>
    <property type="match status" value="1"/>
</dbReference>
<dbReference type="PANTHER" id="PTHR30290">
    <property type="entry name" value="PERIPLASMIC BINDING COMPONENT OF ABC TRANSPORTER"/>
    <property type="match status" value="1"/>
</dbReference>
<dbReference type="CDD" id="cd00995">
    <property type="entry name" value="PBP2_NikA_DppA_OppA_like"/>
    <property type="match status" value="1"/>
</dbReference>
<dbReference type="Gene3D" id="3.10.105.10">
    <property type="entry name" value="Dipeptide-binding Protein, Domain 3"/>
    <property type="match status" value="1"/>
</dbReference>
<evidence type="ECO:0000313" key="5">
    <source>
        <dbReference type="Proteomes" id="UP000323380"/>
    </source>
</evidence>
<evidence type="ECO:0000256" key="1">
    <source>
        <dbReference type="ARBA" id="ARBA00022729"/>
    </source>
</evidence>
<proteinExistence type="predicted"/>
<dbReference type="GO" id="GO:0015833">
    <property type="term" value="P:peptide transport"/>
    <property type="evidence" value="ECO:0007669"/>
    <property type="project" value="TreeGrafter"/>
</dbReference>
<evidence type="ECO:0000313" key="4">
    <source>
        <dbReference type="EMBL" id="TYB49774.1"/>
    </source>
</evidence>
<feature type="domain" description="Solute-binding protein family 5" evidence="3">
    <location>
        <begin position="90"/>
        <end position="442"/>
    </location>
</feature>
<dbReference type="Pfam" id="PF00496">
    <property type="entry name" value="SBP_bac_5"/>
    <property type="match status" value="1"/>
</dbReference>
<keyword evidence="5" id="KW-1185">Reference proteome</keyword>